<gene>
    <name evidence="5" type="ORF">ATO7_08762</name>
</gene>
<evidence type="ECO:0000256" key="3">
    <source>
        <dbReference type="ARBA" id="ARBA00023014"/>
    </source>
</evidence>
<evidence type="ECO:0000313" key="5">
    <source>
        <dbReference type="EMBL" id="ORE87118.1"/>
    </source>
</evidence>
<dbReference type="InterPro" id="IPR007197">
    <property type="entry name" value="rSAM"/>
</dbReference>
<dbReference type="STRING" id="1317117.ATO7_08762"/>
<evidence type="ECO:0000259" key="4">
    <source>
        <dbReference type="PROSITE" id="PS51918"/>
    </source>
</evidence>
<dbReference type="GO" id="GO:0046872">
    <property type="term" value="F:metal ion binding"/>
    <property type="evidence" value="ECO:0007669"/>
    <property type="project" value="UniProtKB-KW"/>
</dbReference>
<accession>A0A1Y1SDP5</accession>
<evidence type="ECO:0000313" key="6">
    <source>
        <dbReference type="Proteomes" id="UP000192342"/>
    </source>
</evidence>
<dbReference type="SFLD" id="SFLDS00029">
    <property type="entry name" value="Radical_SAM"/>
    <property type="match status" value="1"/>
</dbReference>
<dbReference type="InterPro" id="IPR058240">
    <property type="entry name" value="rSAM_sf"/>
</dbReference>
<dbReference type="PANTHER" id="PTHR43432:SF3">
    <property type="entry name" value="SLR0285 PROTEIN"/>
    <property type="match status" value="1"/>
</dbReference>
<dbReference type="SMART" id="SM00729">
    <property type="entry name" value="Elp3"/>
    <property type="match status" value="1"/>
</dbReference>
<organism evidence="5 6">
    <name type="scientific">Oceanococcus atlanticus</name>
    <dbReference type="NCBI Taxonomy" id="1317117"/>
    <lineage>
        <taxon>Bacteria</taxon>
        <taxon>Pseudomonadati</taxon>
        <taxon>Pseudomonadota</taxon>
        <taxon>Gammaproteobacteria</taxon>
        <taxon>Chromatiales</taxon>
        <taxon>Oceanococcaceae</taxon>
        <taxon>Oceanococcus</taxon>
    </lineage>
</organism>
<dbReference type="GO" id="GO:0051536">
    <property type="term" value="F:iron-sulfur cluster binding"/>
    <property type="evidence" value="ECO:0007669"/>
    <property type="project" value="UniProtKB-KW"/>
</dbReference>
<feature type="domain" description="Radical SAM core" evidence="4">
    <location>
        <begin position="86"/>
        <end position="323"/>
    </location>
</feature>
<protein>
    <submittedName>
        <fullName evidence="5">Radical SAM family protein</fullName>
    </submittedName>
</protein>
<proteinExistence type="predicted"/>
<dbReference type="PROSITE" id="PS51918">
    <property type="entry name" value="RADICAL_SAM"/>
    <property type="match status" value="1"/>
</dbReference>
<dbReference type="Pfam" id="PF04055">
    <property type="entry name" value="Radical_SAM"/>
    <property type="match status" value="1"/>
</dbReference>
<dbReference type="SUPFAM" id="SSF102114">
    <property type="entry name" value="Radical SAM enzymes"/>
    <property type="match status" value="1"/>
</dbReference>
<dbReference type="NCBIfam" id="NF033668">
    <property type="entry name" value="rSAM_PA0069"/>
    <property type="match status" value="1"/>
</dbReference>
<dbReference type="GO" id="GO:0003824">
    <property type="term" value="F:catalytic activity"/>
    <property type="evidence" value="ECO:0007669"/>
    <property type="project" value="InterPro"/>
</dbReference>
<dbReference type="AlphaFoldDB" id="A0A1Y1SDP5"/>
<sequence>MVPARRQRIKPANGMLVRCCAYYTARVNPPVDKTRGAVSRPAGRFAQTTREALDDGWPQDDDAPAPLATQLFVDHARSIISSNTSPDVPFSRSINPIQGCEHGCVYCYARPDHAYRDLSPGLDFETQLFHKPEAAALLRAAFDKPGYQPQTIVVGGSTDAYQPVERQLGLTRQLLQVFLDYRHPVGLITKGGGVLRDLDLLTQLAQLDLVKVMVSVTTLDNSLKRRMEPRTASPGMRLRMIRELSAAGVPTGVLMAPIIPFINDAEIEAVVAAVADAGASEVGYVMLRLPYELHPMFEDWLATHYPARHERVMNRIRDMRGGKAYDSDFAQRMSGRGPYAELIRQRFDLARRRAGLSARQNAARRTDLFRVPGRPHQQGFDF</sequence>
<keyword evidence="6" id="KW-1185">Reference proteome</keyword>
<dbReference type="SFLD" id="SFLDG01084">
    <property type="entry name" value="Uncharacterised_Radical_SAM_Su"/>
    <property type="match status" value="1"/>
</dbReference>
<keyword evidence="2" id="KW-0408">Iron</keyword>
<comment type="caution">
    <text evidence="5">The sequence shown here is derived from an EMBL/GenBank/DDBJ whole genome shotgun (WGS) entry which is preliminary data.</text>
</comment>
<dbReference type="CDD" id="cd01335">
    <property type="entry name" value="Radical_SAM"/>
    <property type="match status" value="1"/>
</dbReference>
<reference evidence="5 6" key="1">
    <citation type="submission" date="2013-04" db="EMBL/GenBank/DDBJ databases">
        <title>Oceanococcus atlanticus 22II-S10r2 Genome Sequencing.</title>
        <authorList>
            <person name="Lai Q."/>
            <person name="Li G."/>
            <person name="Shao Z."/>
        </authorList>
    </citation>
    <scope>NUCLEOTIDE SEQUENCE [LARGE SCALE GENOMIC DNA]</scope>
    <source>
        <strain evidence="5 6">22II-S10r2</strain>
    </source>
</reference>
<dbReference type="Gene3D" id="3.80.30.30">
    <property type="match status" value="1"/>
</dbReference>
<dbReference type="InterPro" id="IPR006638">
    <property type="entry name" value="Elp3/MiaA/NifB-like_rSAM"/>
</dbReference>
<evidence type="ECO:0000256" key="1">
    <source>
        <dbReference type="ARBA" id="ARBA00022723"/>
    </source>
</evidence>
<keyword evidence="1" id="KW-0479">Metal-binding</keyword>
<evidence type="ECO:0000256" key="2">
    <source>
        <dbReference type="ARBA" id="ARBA00023004"/>
    </source>
</evidence>
<keyword evidence="3" id="KW-0411">Iron-sulfur</keyword>
<dbReference type="InterPro" id="IPR040086">
    <property type="entry name" value="MJ0683-like"/>
</dbReference>
<dbReference type="EMBL" id="AQQV01000002">
    <property type="protein sequence ID" value="ORE87118.1"/>
    <property type="molecule type" value="Genomic_DNA"/>
</dbReference>
<name>A0A1Y1SDP5_9GAMM</name>
<dbReference type="PANTHER" id="PTHR43432">
    <property type="entry name" value="SLR0285 PROTEIN"/>
    <property type="match status" value="1"/>
</dbReference>
<dbReference type="Proteomes" id="UP000192342">
    <property type="component" value="Unassembled WGS sequence"/>
</dbReference>